<dbReference type="EMBL" id="OZ075132">
    <property type="protein sequence ID" value="CAL4984934.1"/>
    <property type="molecule type" value="Genomic_DNA"/>
</dbReference>
<feature type="repeat" description="WD" evidence="7">
    <location>
        <begin position="1043"/>
        <end position="1075"/>
    </location>
</feature>
<gene>
    <name evidence="11" type="ORF">URODEC1_LOCUS57720</name>
</gene>
<dbReference type="Pfam" id="PF00400">
    <property type="entry name" value="WD40"/>
    <property type="match status" value="4"/>
</dbReference>
<dbReference type="Pfam" id="PF00069">
    <property type="entry name" value="Pkinase"/>
    <property type="match status" value="2"/>
</dbReference>
<evidence type="ECO:0000313" key="11">
    <source>
        <dbReference type="EMBL" id="CAL4984934.1"/>
    </source>
</evidence>
<name>A0ABC9ASC4_9POAL</name>
<feature type="domain" description="Protein kinase" evidence="9">
    <location>
        <begin position="21"/>
        <end position="310"/>
    </location>
</feature>
<dbReference type="Pfam" id="PF00635">
    <property type="entry name" value="Motile_Sperm"/>
    <property type="match status" value="1"/>
</dbReference>
<dbReference type="Gene3D" id="3.30.200.20">
    <property type="entry name" value="Phosphorylase Kinase, domain 1"/>
    <property type="match status" value="2"/>
</dbReference>
<dbReference type="InterPro" id="IPR000719">
    <property type="entry name" value="Prot_kinase_dom"/>
</dbReference>
<reference evidence="11" key="1">
    <citation type="submission" date="2024-10" db="EMBL/GenBank/DDBJ databases">
        <authorList>
            <person name="Ryan C."/>
        </authorList>
    </citation>
    <scope>NUCLEOTIDE SEQUENCE [LARGE SCALE GENOMIC DNA]</scope>
</reference>
<evidence type="ECO:0000256" key="8">
    <source>
        <dbReference type="PROSITE-ProRule" id="PRU10141"/>
    </source>
</evidence>
<dbReference type="Proteomes" id="UP001497457">
    <property type="component" value="Chromosome 22rd"/>
</dbReference>
<dbReference type="Gene3D" id="2.60.40.10">
    <property type="entry name" value="Immunoglobulins"/>
    <property type="match status" value="1"/>
</dbReference>
<dbReference type="InterPro" id="IPR020472">
    <property type="entry name" value="WD40_PAC1"/>
</dbReference>
<keyword evidence="2" id="KW-0808">Transferase</keyword>
<evidence type="ECO:0000259" key="9">
    <source>
        <dbReference type="PROSITE" id="PS50011"/>
    </source>
</evidence>
<dbReference type="InterPro" id="IPR000535">
    <property type="entry name" value="MSP_dom"/>
</dbReference>
<dbReference type="InterPro" id="IPR013783">
    <property type="entry name" value="Ig-like_fold"/>
</dbReference>
<dbReference type="InterPro" id="IPR011009">
    <property type="entry name" value="Kinase-like_dom_sf"/>
</dbReference>
<dbReference type="PRINTS" id="PR00320">
    <property type="entry name" value="GPROTEINBRPT"/>
</dbReference>
<dbReference type="Gene3D" id="1.10.510.10">
    <property type="entry name" value="Transferase(Phosphotransferase) domain 1"/>
    <property type="match status" value="2"/>
</dbReference>
<evidence type="ECO:0000256" key="6">
    <source>
        <dbReference type="ARBA" id="ARBA00022840"/>
    </source>
</evidence>
<feature type="repeat" description="WD" evidence="7">
    <location>
        <begin position="999"/>
        <end position="1042"/>
    </location>
</feature>
<evidence type="ECO:0000256" key="1">
    <source>
        <dbReference type="ARBA" id="ARBA00022574"/>
    </source>
</evidence>
<dbReference type="FunFam" id="1.10.510.10:FF:000870">
    <property type="entry name" value="OSJNBa0016N04.16-like protein"/>
    <property type="match status" value="2"/>
</dbReference>
<dbReference type="InterPro" id="IPR015943">
    <property type="entry name" value="WD40/YVTN_repeat-like_dom_sf"/>
</dbReference>
<dbReference type="InterPro" id="IPR036322">
    <property type="entry name" value="WD40_repeat_dom_sf"/>
</dbReference>
<dbReference type="PROSITE" id="PS00108">
    <property type="entry name" value="PROTEIN_KINASE_ST"/>
    <property type="match status" value="1"/>
</dbReference>
<evidence type="ECO:0000259" key="10">
    <source>
        <dbReference type="PROSITE" id="PS50202"/>
    </source>
</evidence>
<dbReference type="AlphaFoldDB" id="A0ABC9ASC4"/>
<dbReference type="InterPro" id="IPR017441">
    <property type="entry name" value="Protein_kinase_ATP_BS"/>
</dbReference>
<dbReference type="SUPFAM" id="SSF50978">
    <property type="entry name" value="WD40 repeat-like"/>
    <property type="match status" value="1"/>
</dbReference>
<keyword evidence="4 8" id="KW-0547">Nucleotide-binding</keyword>
<feature type="domain" description="MSP" evidence="10">
    <location>
        <begin position="668"/>
        <end position="802"/>
    </location>
</feature>
<dbReference type="PROSITE" id="PS50011">
    <property type="entry name" value="PROTEIN_KINASE_DOM"/>
    <property type="match status" value="2"/>
</dbReference>
<evidence type="ECO:0000256" key="2">
    <source>
        <dbReference type="ARBA" id="ARBA00022679"/>
    </source>
</evidence>
<proteinExistence type="predicted"/>
<accession>A0ABC9ASC4</accession>
<feature type="binding site" evidence="8">
    <location>
        <position position="49"/>
    </location>
    <ligand>
        <name>ATP</name>
        <dbReference type="ChEBI" id="CHEBI:30616"/>
    </ligand>
</feature>
<keyword evidence="12" id="KW-1185">Reference proteome</keyword>
<keyword evidence="1 7" id="KW-0853">WD repeat</keyword>
<evidence type="ECO:0000313" key="12">
    <source>
        <dbReference type="Proteomes" id="UP001497457"/>
    </source>
</evidence>
<dbReference type="InterPro" id="IPR008962">
    <property type="entry name" value="PapD-like_sf"/>
</dbReference>
<keyword evidence="3" id="KW-0677">Repeat</keyword>
<dbReference type="SMART" id="SM00320">
    <property type="entry name" value="WD40"/>
    <property type="match status" value="6"/>
</dbReference>
<protein>
    <submittedName>
        <fullName evidence="11">Uncharacterized protein</fullName>
    </submittedName>
</protein>
<dbReference type="SMART" id="SM00220">
    <property type="entry name" value="S_TKc"/>
    <property type="match status" value="2"/>
</dbReference>
<keyword evidence="6 8" id="KW-0067">ATP-binding</keyword>
<dbReference type="PROSITE" id="PS50202">
    <property type="entry name" value="MSP"/>
    <property type="match status" value="1"/>
</dbReference>
<dbReference type="SUPFAM" id="SSF49354">
    <property type="entry name" value="PapD-like"/>
    <property type="match status" value="1"/>
</dbReference>
<evidence type="ECO:0000256" key="4">
    <source>
        <dbReference type="ARBA" id="ARBA00022741"/>
    </source>
</evidence>
<evidence type="ECO:0000256" key="5">
    <source>
        <dbReference type="ARBA" id="ARBA00022777"/>
    </source>
</evidence>
<dbReference type="PROSITE" id="PS00107">
    <property type="entry name" value="PROTEIN_KINASE_ATP"/>
    <property type="match status" value="1"/>
</dbReference>
<evidence type="ECO:0000256" key="7">
    <source>
        <dbReference type="PROSITE-ProRule" id="PRU00221"/>
    </source>
</evidence>
<feature type="domain" description="Protein kinase" evidence="9">
    <location>
        <begin position="370"/>
        <end position="662"/>
    </location>
</feature>
<feature type="repeat" description="WD" evidence="7">
    <location>
        <begin position="906"/>
        <end position="939"/>
    </location>
</feature>
<dbReference type="GO" id="GO:0005524">
    <property type="term" value="F:ATP binding"/>
    <property type="evidence" value="ECO:0007669"/>
    <property type="project" value="UniProtKB-UniRule"/>
</dbReference>
<dbReference type="Gene3D" id="2.130.10.10">
    <property type="entry name" value="YVTN repeat-like/Quinoprotein amine dehydrogenase"/>
    <property type="match status" value="1"/>
</dbReference>
<dbReference type="PROSITE" id="PS50082">
    <property type="entry name" value="WD_REPEATS_2"/>
    <property type="match status" value="4"/>
</dbReference>
<keyword evidence="5" id="KW-0418">Kinase</keyword>
<dbReference type="InterPro" id="IPR008271">
    <property type="entry name" value="Ser/Thr_kinase_AS"/>
</dbReference>
<dbReference type="GO" id="GO:0016301">
    <property type="term" value="F:kinase activity"/>
    <property type="evidence" value="ECO:0007669"/>
    <property type="project" value="UniProtKB-KW"/>
</dbReference>
<sequence>MENVEDMKMSYELLQSITDNFSEKLLLGSGTFGKVYKGTHRNGKEIAVKVLRDMAALDDKEFKNEFQNLVMLDHQNIVQLVGYCNESEGHTVEYDGRQVTAEKLHMALCFEYVGNGNLNKYISDENQGLPWHIRYKIIKGICEGLKHLHKGLKTPVLHLDLKPHNILLDKEMVPKIADFGLSRIIGDERTRQTMNKNIGTGGYLPPEYTKFQLLSPAFDIFSLGIIITKIMVGKERYHDIADMPPRKLVNLVHNNWKKRLQAILKPRSLELYCHQVKACIKVASKCLMEDRRVRPKIEEIIDTLNDTEMISIPSAIEEEFEESRTSITMVGTSEGDREASRFSYAKNKLDPPCVVEEYPFEFLRKITNDFSEDRLLGRGAQGSVYKGVSEAGRVVAVKVFREPLPGDVDEQYQNEIKSMVNLQHENITQLLGYCYETENRPLEYNGRIVIVLTRHRALCLQYMQNGSLQNHISDASHGLDWCTRYKIIKGTCDGLRYLHKRLPRRILHLGLKPDNILLDENMVPKIADFGDSRLFGEDYTNNQTMAPVGTVGYQPPEYVEKRVISTKFDIFSLGVIVIRIVSGTMLAYSLLADMTSQDVIKLVVGEWRTRLQATFKGRLLEGYCQQVRKCIEIALKCLERDRHKRPNVGEIVRMLDETETTIHDAGQLLHVHPMELCFPFKPKKYASSLLHLCNKEDDHVAFRLVSKSPKRYHTNLPLHGIVPPRCSYTLALMTSKQPQRPTPSDCNEGFVLQSMAVSFHQQLKLQYLDQSSAISEYECIFKEAQESAEDEVQEVTLKSICAPPPDEEASSKLTRPEIEIITTPDARKVLSIEVHPTKPWIMTTHEGGNLRIWNYETMANINPIEVPDEPVYVAKFIAREDWIVAGDANGWIHVCSSDESQEAMSFEAHNGQIVSLAVHPTESNVLSSSNGDNLIKLWQWDQYWEFENGSWECTRTFEGHSDKVSQVVFCNKDSSFASASWDGTVKIWNISSDVCNTTLNGHSDRLLCVDYITGADRQHLITGSKDGTAQIWDQETKRCREYLQGHANHISAVYSHHEYQKLITGSHDGTVRIWDSVTFRLANIIALNLGAVSDVGYIEELQRIVVGCHQGIAMMMVKLS</sequence>
<dbReference type="CDD" id="cd00200">
    <property type="entry name" value="WD40"/>
    <property type="match status" value="1"/>
</dbReference>
<evidence type="ECO:0000256" key="3">
    <source>
        <dbReference type="ARBA" id="ARBA00022737"/>
    </source>
</evidence>
<feature type="repeat" description="WD" evidence="7">
    <location>
        <begin position="957"/>
        <end position="998"/>
    </location>
</feature>
<dbReference type="InterPro" id="IPR001680">
    <property type="entry name" value="WD40_rpt"/>
</dbReference>
<dbReference type="SUPFAM" id="SSF56112">
    <property type="entry name" value="Protein kinase-like (PK-like)"/>
    <property type="match status" value="2"/>
</dbReference>
<dbReference type="PROSITE" id="PS50294">
    <property type="entry name" value="WD_REPEATS_REGION"/>
    <property type="match status" value="4"/>
</dbReference>
<dbReference type="PANTHER" id="PTHR45707">
    <property type="entry name" value="C2 CALCIUM/LIPID-BINDING PLANT PHOSPHORIBOSYLTRANSFERASE FAMILY PROTEIN"/>
    <property type="match status" value="1"/>
</dbReference>
<organism evidence="11 12">
    <name type="scientific">Urochloa decumbens</name>
    <dbReference type="NCBI Taxonomy" id="240449"/>
    <lineage>
        <taxon>Eukaryota</taxon>
        <taxon>Viridiplantae</taxon>
        <taxon>Streptophyta</taxon>
        <taxon>Embryophyta</taxon>
        <taxon>Tracheophyta</taxon>
        <taxon>Spermatophyta</taxon>
        <taxon>Magnoliopsida</taxon>
        <taxon>Liliopsida</taxon>
        <taxon>Poales</taxon>
        <taxon>Poaceae</taxon>
        <taxon>PACMAD clade</taxon>
        <taxon>Panicoideae</taxon>
        <taxon>Panicodae</taxon>
        <taxon>Paniceae</taxon>
        <taxon>Melinidinae</taxon>
        <taxon>Urochloa</taxon>
    </lineage>
</organism>